<dbReference type="PROSITE" id="PS50110">
    <property type="entry name" value="RESPONSE_REGULATORY"/>
    <property type="match status" value="1"/>
</dbReference>
<dbReference type="InterPro" id="IPR001867">
    <property type="entry name" value="OmpR/PhoB-type_DNA-bd"/>
</dbReference>
<dbReference type="SMART" id="SM00862">
    <property type="entry name" value="Trans_reg_C"/>
    <property type="match status" value="1"/>
</dbReference>
<dbReference type="InterPro" id="IPR036388">
    <property type="entry name" value="WH-like_DNA-bd_sf"/>
</dbReference>
<sequence>MTGRASHIVIIEDEPVTRGALTAYLESFGYRITECASAEAAEPILAQDLADLLIVDINLAGKDGLEITREQRARSEIGIILLSGRTDEVDRIVGLELGADDYVCKPFNRRELAARVKNLLRRTAAMRQMARRAVLQFGEFSFDIAGRQLSDGEGQAVPLTRAEFELLRVFVGNPGVVMDRDRLLANITHRSDGTNQRTVDVLIRRLRRKLGDDPKAPRFLCTAHGEGYVFTAPLG</sequence>
<evidence type="ECO:0000313" key="14">
    <source>
        <dbReference type="Proteomes" id="UP000183635"/>
    </source>
</evidence>
<feature type="DNA-binding region" description="OmpR/PhoB-type" evidence="10">
    <location>
        <begin position="132"/>
        <end position="232"/>
    </location>
</feature>
<keyword evidence="5" id="KW-0805">Transcription regulation</keyword>
<keyword evidence="3 9" id="KW-0597">Phosphoprotein</keyword>
<evidence type="ECO:0000256" key="3">
    <source>
        <dbReference type="ARBA" id="ARBA00022553"/>
    </source>
</evidence>
<evidence type="ECO:0000256" key="1">
    <source>
        <dbReference type="ARBA" id="ARBA00004496"/>
    </source>
</evidence>
<gene>
    <name evidence="13" type="ORF">SAMN04488021_11924</name>
</gene>
<dbReference type="PROSITE" id="PS51755">
    <property type="entry name" value="OMPR_PHOB"/>
    <property type="match status" value="1"/>
</dbReference>
<dbReference type="Gene3D" id="3.40.50.2300">
    <property type="match status" value="1"/>
</dbReference>
<dbReference type="SUPFAM" id="SSF52172">
    <property type="entry name" value="CheY-like"/>
    <property type="match status" value="1"/>
</dbReference>
<dbReference type="InterPro" id="IPR039420">
    <property type="entry name" value="WalR-like"/>
</dbReference>
<dbReference type="PANTHER" id="PTHR48111:SF58">
    <property type="entry name" value="TORCAD OPERON TRANSCRIPTIONAL REGULATORY PROTEIN TORR"/>
    <property type="match status" value="1"/>
</dbReference>
<dbReference type="SMART" id="SM00448">
    <property type="entry name" value="REC"/>
    <property type="match status" value="1"/>
</dbReference>
<dbReference type="InterPro" id="IPR016032">
    <property type="entry name" value="Sig_transdc_resp-reg_C-effctor"/>
</dbReference>
<name>A0A1I3B3X5_9RHOB</name>
<dbReference type="Pfam" id="PF00486">
    <property type="entry name" value="Trans_reg_C"/>
    <property type="match status" value="1"/>
</dbReference>
<evidence type="ECO:0000256" key="9">
    <source>
        <dbReference type="PROSITE-ProRule" id="PRU00169"/>
    </source>
</evidence>
<evidence type="ECO:0000256" key="10">
    <source>
        <dbReference type="PROSITE-ProRule" id="PRU01091"/>
    </source>
</evidence>
<keyword evidence="4" id="KW-0902">Two-component regulatory system</keyword>
<evidence type="ECO:0000313" key="13">
    <source>
        <dbReference type="EMBL" id="SFH57018.1"/>
    </source>
</evidence>
<feature type="domain" description="OmpR/PhoB-type" evidence="12">
    <location>
        <begin position="132"/>
        <end position="232"/>
    </location>
</feature>
<evidence type="ECO:0000256" key="4">
    <source>
        <dbReference type="ARBA" id="ARBA00023012"/>
    </source>
</evidence>
<evidence type="ECO:0000259" key="12">
    <source>
        <dbReference type="PROSITE" id="PS51755"/>
    </source>
</evidence>
<feature type="domain" description="Response regulatory" evidence="11">
    <location>
        <begin position="7"/>
        <end position="120"/>
    </location>
</feature>
<keyword evidence="2" id="KW-0963">Cytoplasm</keyword>
<reference evidence="13 14" key="1">
    <citation type="submission" date="2016-10" db="EMBL/GenBank/DDBJ databases">
        <authorList>
            <person name="de Groot N.N."/>
        </authorList>
    </citation>
    <scope>NUCLEOTIDE SEQUENCE [LARGE SCALE GENOMIC DNA]</scope>
    <source>
        <strain evidence="13 14">DSM 8537</strain>
    </source>
</reference>
<dbReference type="RefSeq" id="WP_074968262.1">
    <property type="nucleotide sequence ID" value="NZ_CBCRYP010000020.1"/>
</dbReference>
<keyword evidence="7" id="KW-0804">Transcription</keyword>
<evidence type="ECO:0000256" key="2">
    <source>
        <dbReference type="ARBA" id="ARBA00022490"/>
    </source>
</evidence>
<dbReference type="CDD" id="cd00383">
    <property type="entry name" value="trans_reg_C"/>
    <property type="match status" value="1"/>
</dbReference>
<evidence type="ECO:0000259" key="11">
    <source>
        <dbReference type="PROSITE" id="PS50110"/>
    </source>
</evidence>
<evidence type="ECO:0000256" key="7">
    <source>
        <dbReference type="ARBA" id="ARBA00023163"/>
    </source>
</evidence>
<dbReference type="FunFam" id="1.10.10.10:FF:000099">
    <property type="entry name" value="Two-component system response regulator TorR"/>
    <property type="match status" value="1"/>
</dbReference>
<dbReference type="InterPro" id="IPR001789">
    <property type="entry name" value="Sig_transdc_resp-reg_receiver"/>
</dbReference>
<dbReference type="GO" id="GO:0000156">
    <property type="term" value="F:phosphorelay response regulator activity"/>
    <property type="evidence" value="ECO:0007669"/>
    <property type="project" value="TreeGrafter"/>
</dbReference>
<dbReference type="SUPFAM" id="SSF46894">
    <property type="entry name" value="C-terminal effector domain of the bipartite response regulators"/>
    <property type="match status" value="1"/>
</dbReference>
<evidence type="ECO:0000256" key="5">
    <source>
        <dbReference type="ARBA" id="ARBA00023015"/>
    </source>
</evidence>
<dbReference type="Pfam" id="PF00072">
    <property type="entry name" value="Response_reg"/>
    <property type="match status" value="1"/>
</dbReference>
<keyword evidence="14" id="KW-1185">Reference proteome</keyword>
<evidence type="ECO:0000256" key="8">
    <source>
        <dbReference type="ARBA" id="ARBA00067337"/>
    </source>
</evidence>
<keyword evidence="6 10" id="KW-0238">DNA-binding</keyword>
<accession>A0A1I3B3X5</accession>
<dbReference type="GO" id="GO:0005829">
    <property type="term" value="C:cytosol"/>
    <property type="evidence" value="ECO:0007669"/>
    <property type="project" value="TreeGrafter"/>
</dbReference>
<dbReference type="Proteomes" id="UP000183635">
    <property type="component" value="Unassembled WGS sequence"/>
</dbReference>
<protein>
    <recommendedName>
        <fullName evidence="8">Regulatory protein VirG</fullName>
    </recommendedName>
</protein>
<dbReference type="AlphaFoldDB" id="A0A1I3B3X5"/>
<dbReference type="GO" id="GO:0032993">
    <property type="term" value="C:protein-DNA complex"/>
    <property type="evidence" value="ECO:0007669"/>
    <property type="project" value="TreeGrafter"/>
</dbReference>
<dbReference type="Gene3D" id="1.10.10.10">
    <property type="entry name" value="Winged helix-like DNA-binding domain superfamily/Winged helix DNA-binding domain"/>
    <property type="match status" value="1"/>
</dbReference>
<comment type="subcellular location">
    <subcellularLocation>
        <location evidence="1">Cytoplasm</location>
    </subcellularLocation>
</comment>
<proteinExistence type="predicted"/>
<dbReference type="STRING" id="34004.SAMN04488021_11924"/>
<dbReference type="EMBL" id="FOPU01000019">
    <property type="protein sequence ID" value="SFH57018.1"/>
    <property type="molecule type" value="Genomic_DNA"/>
</dbReference>
<dbReference type="OrthoDB" id="9802426at2"/>
<dbReference type="PANTHER" id="PTHR48111">
    <property type="entry name" value="REGULATOR OF RPOS"/>
    <property type="match status" value="1"/>
</dbReference>
<feature type="modified residue" description="4-aspartylphosphate" evidence="9">
    <location>
        <position position="56"/>
    </location>
</feature>
<dbReference type="InterPro" id="IPR011006">
    <property type="entry name" value="CheY-like_superfamily"/>
</dbReference>
<organism evidence="13 14">
    <name type="scientific">Paracoccus aminovorans</name>
    <dbReference type="NCBI Taxonomy" id="34004"/>
    <lineage>
        <taxon>Bacteria</taxon>
        <taxon>Pseudomonadati</taxon>
        <taxon>Pseudomonadota</taxon>
        <taxon>Alphaproteobacteria</taxon>
        <taxon>Rhodobacterales</taxon>
        <taxon>Paracoccaceae</taxon>
        <taxon>Paracoccus</taxon>
    </lineage>
</organism>
<dbReference type="GO" id="GO:0000976">
    <property type="term" value="F:transcription cis-regulatory region binding"/>
    <property type="evidence" value="ECO:0007669"/>
    <property type="project" value="TreeGrafter"/>
</dbReference>
<evidence type="ECO:0000256" key="6">
    <source>
        <dbReference type="ARBA" id="ARBA00023125"/>
    </source>
</evidence>
<dbReference type="GO" id="GO:0006355">
    <property type="term" value="P:regulation of DNA-templated transcription"/>
    <property type="evidence" value="ECO:0007669"/>
    <property type="project" value="InterPro"/>
</dbReference>
<dbReference type="Gene3D" id="6.10.250.690">
    <property type="match status" value="1"/>
</dbReference>